<feature type="transmembrane region" description="Helical" evidence="6">
    <location>
        <begin position="328"/>
        <end position="348"/>
    </location>
</feature>
<feature type="transmembrane region" description="Helical" evidence="6">
    <location>
        <begin position="303"/>
        <end position="321"/>
    </location>
</feature>
<proteinExistence type="inferred from homology"/>
<evidence type="ECO:0008006" key="9">
    <source>
        <dbReference type="Google" id="ProtNLM"/>
    </source>
</evidence>
<feature type="transmembrane region" description="Helical" evidence="6">
    <location>
        <begin position="234"/>
        <end position="259"/>
    </location>
</feature>
<evidence type="ECO:0000256" key="6">
    <source>
        <dbReference type="SAM" id="Phobius"/>
    </source>
</evidence>
<protein>
    <recommendedName>
        <fullName evidence="9">EamA domain-containing protein</fullName>
    </recommendedName>
</protein>
<accession>A0A6T6S6X5</accession>
<name>A0A6T6S6X5_9EUKA</name>
<keyword evidence="4 6" id="KW-1133">Transmembrane helix</keyword>
<evidence type="ECO:0000313" key="8">
    <source>
        <dbReference type="EMBL" id="CAD8432266.1"/>
    </source>
</evidence>
<keyword evidence="5 6" id="KW-0472">Membrane</keyword>
<dbReference type="InterPro" id="IPR012435">
    <property type="entry name" value="TMEM144"/>
</dbReference>
<organism evidence="8">
    <name type="scientific">Amorphochlora amoebiformis</name>
    <dbReference type="NCBI Taxonomy" id="1561963"/>
    <lineage>
        <taxon>Eukaryota</taxon>
        <taxon>Sar</taxon>
        <taxon>Rhizaria</taxon>
        <taxon>Cercozoa</taxon>
        <taxon>Chlorarachniophyceae</taxon>
        <taxon>Amorphochlora</taxon>
    </lineage>
</organism>
<feature type="transmembrane region" description="Helical" evidence="6">
    <location>
        <begin position="271"/>
        <end position="297"/>
    </location>
</feature>
<dbReference type="Pfam" id="PF07857">
    <property type="entry name" value="TMEM144"/>
    <property type="match status" value="1"/>
</dbReference>
<evidence type="ECO:0000256" key="4">
    <source>
        <dbReference type="ARBA" id="ARBA00022989"/>
    </source>
</evidence>
<dbReference type="GO" id="GO:0016020">
    <property type="term" value="C:membrane"/>
    <property type="evidence" value="ECO:0007669"/>
    <property type="project" value="UniProtKB-SubCell"/>
</dbReference>
<dbReference type="InterPro" id="IPR010651">
    <property type="entry name" value="Sugar_transport"/>
</dbReference>
<reference evidence="8" key="1">
    <citation type="submission" date="2021-01" db="EMBL/GenBank/DDBJ databases">
        <authorList>
            <person name="Corre E."/>
            <person name="Pelletier E."/>
            <person name="Niang G."/>
            <person name="Scheremetjew M."/>
            <person name="Finn R."/>
            <person name="Kale V."/>
            <person name="Holt S."/>
            <person name="Cochrane G."/>
            <person name="Meng A."/>
            <person name="Brown T."/>
            <person name="Cohen L."/>
        </authorList>
    </citation>
    <scope>NUCLEOTIDE SEQUENCE</scope>
    <source>
        <strain evidence="8">CCMP2058</strain>
    </source>
</reference>
<dbReference type="PANTHER" id="PTHR16119:SF22">
    <property type="entry name" value="EAMA DOMAIN-CONTAINING PROTEIN"/>
    <property type="match status" value="1"/>
</dbReference>
<dbReference type="AlphaFoldDB" id="A0A6T6S6X5"/>
<dbReference type="GO" id="GO:0015144">
    <property type="term" value="F:carbohydrate transmembrane transporter activity"/>
    <property type="evidence" value="ECO:0007669"/>
    <property type="project" value="InterPro"/>
</dbReference>
<evidence type="ECO:0000256" key="1">
    <source>
        <dbReference type="ARBA" id="ARBA00004141"/>
    </source>
</evidence>
<feature type="transmembrane region" description="Helical" evidence="6">
    <location>
        <begin position="6"/>
        <end position="28"/>
    </location>
</feature>
<dbReference type="PANTHER" id="PTHR16119">
    <property type="entry name" value="TRANSMEMBRANE PROTEIN 144"/>
    <property type="match status" value="1"/>
</dbReference>
<comment type="similarity">
    <text evidence="2">Belongs to the TMEM144 family.</text>
</comment>
<feature type="transmembrane region" description="Helical" evidence="6">
    <location>
        <begin position="204"/>
        <end position="228"/>
    </location>
</feature>
<evidence type="ECO:0000313" key="7">
    <source>
        <dbReference type="EMBL" id="CAD8432265.1"/>
    </source>
</evidence>
<evidence type="ECO:0000256" key="5">
    <source>
        <dbReference type="ARBA" id="ARBA00023136"/>
    </source>
</evidence>
<feature type="transmembrane region" description="Helical" evidence="6">
    <location>
        <begin position="40"/>
        <end position="60"/>
    </location>
</feature>
<dbReference type="EMBL" id="HBEM01002876">
    <property type="protein sequence ID" value="CAD8432266.1"/>
    <property type="molecule type" value="Transcribed_RNA"/>
</dbReference>
<keyword evidence="3 6" id="KW-0812">Transmembrane</keyword>
<evidence type="ECO:0000256" key="3">
    <source>
        <dbReference type="ARBA" id="ARBA00022692"/>
    </source>
</evidence>
<dbReference type="EMBL" id="HBEM01002875">
    <property type="protein sequence ID" value="CAD8432265.1"/>
    <property type="molecule type" value="Transcribed_RNA"/>
</dbReference>
<gene>
    <name evidence="7" type="ORF">LAMO00422_LOCUS2054</name>
    <name evidence="8" type="ORF">LAMO00422_LOCUS2055</name>
</gene>
<feature type="transmembrane region" description="Helical" evidence="6">
    <location>
        <begin position="109"/>
        <end position="128"/>
    </location>
</feature>
<feature type="transmembrane region" description="Helical" evidence="6">
    <location>
        <begin position="80"/>
        <end position="102"/>
    </location>
</feature>
<sequence>MAISSLLGYLIAALSACFNGSFPVPFMIPKVAKCSLHPMLFQLYVSFGVFLSSWLALPFLKYNPTLTGADESPEFPFPPLAMVGGVLFVLSIIFSFAAIPYIGLAMAQGVWGGTAIIVSFLWGVAVFGNEIISTGLATAAIILLLIGVVGIAFCKNIAYVIFRHVEDAKGEPLMDAEAEPICESKNDNTVGIESPVKKSGRGSWLTGILCALAVGLAGGSTLAPLHYISKELSGLASLPAFGCGAMISSPLITIAWFAYTGQRPTLHLKETLWAGILSGTLWNISNVCSIIAIPAISFSVAQPILQCALFVAGLWGIFVFNEIRGWSILVFFVSGTTLLGGAACLALSEINL</sequence>
<evidence type="ECO:0000256" key="2">
    <source>
        <dbReference type="ARBA" id="ARBA00005731"/>
    </source>
</evidence>
<feature type="transmembrane region" description="Helical" evidence="6">
    <location>
        <begin position="134"/>
        <end position="154"/>
    </location>
</feature>
<comment type="subcellular location">
    <subcellularLocation>
        <location evidence="1">Membrane</location>
        <topology evidence="1">Multi-pass membrane protein</topology>
    </subcellularLocation>
</comment>